<evidence type="ECO:0000313" key="4">
    <source>
        <dbReference type="Proteomes" id="UP001295444"/>
    </source>
</evidence>
<sequence>MQSFVTVILVLGVFSMVTPFYLPTTASTVSDDMEYDDYSIFHSREAKHEPIIPIPRTMKNCNCFPKCCLRRKCVLCLSRYSVIARSFMSKDESTYEFPSEDELQKPLHKN</sequence>
<feature type="signal peptide" evidence="2">
    <location>
        <begin position="1"/>
        <end position="19"/>
    </location>
</feature>
<evidence type="ECO:0008006" key="5">
    <source>
        <dbReference type="Google" id="ProtNLM"/>
    </source>
</evidence>
<reference evidence="3" key="1">
    <citation type="submission" date="2022-03" db="EMBL/GenBank/DDBJ databases">
        <authorList>
            <person name="Alioto T."/>
            <person name="Alioto T."/>
            <person name="Gomez Garrido J."/>
        </authorList>
    </citation>
    <scope>NUCLEOTIDE SEQUENCE</scope>
</reference>
<evidence type="ECO:0000256" key="1">
    <source>
        <dbReference type="SAM" id="MobiDB-lite"/>
    </source>
</evidence>
<name>A0AAD1RWL9_PELCU</name>
<dbReference type="Proteomes" id="UP001295444">
    <property type="component" value="Chromosome 04"/>
</dbReference>
<keyword evidence="4" id="KW-1185">Reference proteome</keyword>
<evidence type="ECO:0000256" key="2">
    <source>
        <dbReference type="SAM" id="SignalP"/>
    </source>
</evidence>
<organism evidence="3 4">
    <name type="scientific">Pelobates cultripes</name>
    <name type="common">Western spadefoot toad</name>
    <dbReference type="NCBI Taxonomy" id="61616"/>
    <lineage>
        <taxon>Eukaryota</taxon>
        <taxon>Metazoa</taxon>
        <taxon>Chordata</taxon>
        <taxon>Craniata</taxon>
        <taxon>Vertebrata</taxon>
        <taxon>Euteleostomi</taxon>
        <taxon>Amphibia</taxon>
        <taxon>Batrachia</taxon>
        <taxon>Anura</taxon>
        <taxon>Pelobatoidea</taxon>
        <taxon>Pelobatidae</taxon>
        <taxon>Pelobates</taxon>
    </lineage>
</organism>
<dbReference type="AlphaFoldDB" id="A0AAD1RWL9"/>
<feature type="region of interest" description="Disordered" evidence="1">
    <location>
        <begin position="91"/>
        <end position="110"/>
    </location>
</feature>
<evidence type="ECO:0000313" key="3">
    <source>
        <dbReference type="EMBL" id="CAH2281829.1"/>
    </source>
</evidence>
<dbReference type="EMBL" id="OW240915">
    <property type="protein sequence ID" value="CAH2281829.1"/>
    <property type="molecule type" value="Genomic_DNA"/>
</dbReference>
<feature type="chain" id="PRO_5041973498" description="Hepcidin" evidence="2">
    <location>
        <begin position="20"/>
        <end position="110"/>
    </location>
</feature>
<proteinExistence type="predicted"/>
<keyword evidence="2" id="KW-0732">Signal</keyword>
<accession>A0AAD1RWL9</accession>
<protein>
    <recommendedName>
        <fullName evidence="5">Hepcidin</fullName>
    </recommendedName>
</protein>
<gene>
    <name evidence="3" type="ORF">PECUL_23A039617</name>
</gene>